<organism evidence="4 5">
    <name type="scientific">Laspinema palackyanum D2a</name>
    <dbReference type="NCBI Taxonomy" id="2953684"/>
    <lineage>
        <taxon>Bacteria</taxon>
        <taxon>Bacillati</taxon>
        <taxon>Cyanobacteriota</taxon>
        <taxon>Cyanophyceae</taxon>
        <taxon>Oscillatoriophycideae</taxon>
        <taxon>Oscillatoriales</taxon>
        <taxon>Laspinemataceae</taxon>
        <taxon>Laspinema</taxon>
        <taxon>Laspinema palackyanum</taxon>
    </lineage>
</organism>
<dbReference type="RefSeq" id="WP_368007451.1">
    <property type="nucleotide sequence ID" value="NZ_JAMXFF010000024.1"/>
</dbReference>
<dbReference type="InterPro" id="IPR050832">
    <property type="entry name" value="Bact_Acetyltransf"/>
</dbReference>
<name>A0ABT2MWL9_9CYAN</name>
<evidence type="ECO:0000256" key="1">
    <source>
        <dbReference type="ARBA" id="ARBA00022679"/>
    </source>
</evidence>
<dbReference type="EMBL" id="JAMXFF010000024">
    <property type="protein sequence ID" value="MCT7967896.1"/>
    <property type="molecule type" value="Genomic_DNA"/>
</dbReference>
<evidence type="ECO:0000313" key="4">
    <source>
        <dbReference type="EMBL" id="MCT7967896.1"/>
    </source>
</evidence>
<sequence>MMITLTKRGYTGETDLEPIAALINACEAVDCLDEGSSIAELRQEIEAPDVDRDRNLCLWETPEGTLIGFAQLWIPESGEVRDGFLWFRVHPMFRGGTVEGEIVGWGETRMQEVSRECGVPVSLRSGTRETDGDRIRFLESCGFTINRYFFRMERLAAEPIPTPHLPPEFTLQIGEQQKNGDAWVELYNQSFIDHWNFHPLTRDRLDYELANLPYRPAFDLVAVSPDGQFAGFCYCTIYAEKNRKTGRNEGWITVLGTRRGFRNQGIGRALLLAGMQQLQSAGVETILLSVDAQSPTGALKLYESVGFRKSFAKIALSKALDNPKLAN</sequence>
<dbReference type="Pfam" id="PF00583">
    <property type="entry name" value="Acetyltransf_1"/>
    <property type="match status" value="1"/>
</dbReference>
<feature type="domain" description="N-acetyltransferase" evidence="3">
    <location>
        <begin position="171"/>
        <end position="327"/>
    </location>
</feature>
<dbReference type="Proteomes" id="UP001525890">
    <property type="component" value="Unassembled WGS sequence"/>
</dbReference>
<keyword evidence="1" id="KW-0808">Transferase</keyword>
<evidence type="ECO:0000313" key="5">
    <source>
        <dbReference type="Proteomes" id="UP001525890"/>
    </source>
</evidence>
<dbReference type="PANTHER" id="PTHR43877">
    <property type="entry name" value="AMINOALKYLPHOSPHONATE N-ACETYLTRANSFERASE-RELATED-RELATED"/>
    <property type="match status" value="1"/>
</dbReference>
<evidence type="ECO:0000256" key="2">
    <source>
        <dbReference type="ARBA" id="ARBA00023315"/>
    </source>
</evidence>
<dbReference type="CDD" id="cd04301">
    <property type="entry name" value="NAT_SF"/>
    <property type="match status" value="1"/>
</dbReference>
<accession>A0ABT2MWL9</accession>
<dbReference type="SUPFAM" id="SSF55729">
    <property type="entry name" value="Acyl-CoA N-acyltransferases (Nat)"/>
    <property type="match status" value="2"/>
</dbReference>
<reference evidence="4 5" key="1">
    <citation type="journal article" date="2022" name="Front. Microbiol.">
        <title>High genomic differentiation and limited gene flow indicate recent cryptic speciation within the genus Laspinema (cyanobacteria).</title>
        <authorList>
            <person name="Stanojkovic A."/>
            <person name="Skoupy S."/>
            <person name="Skaloud P."/>
            <person name="Dvorak P."/>
        </authorList>
    </citation>
    <scope>NUCLEOTIDE SEQUENCE [LARGE SCALE GENOMIC DNA]</scope>
    <source>
        <strain evidence="4 5">D2a</strain>
    </source>
</reference>
<proteinExistence type="predicted"/>
<gene>
    <name evidence="4" type="ORF">NG799_16410</name>
</gene>
<keyword evidence="2" id="KW-0012">Acyltransferase</keyword>
<dbReference type="InterPro" id="IPR016181">
    <property type="entry name" value="Acyl_CoA_acyltransferase"/>
</dbReference>
<comment type="caution">
    <text evidence="4">The sequence shown here is derived from an EMBL/GenBank/DDBJ whole genome shotgun (WGS) entry which is preliminary data.</text>
</comment>
<evidence type="ECO:0000259" key="3">
    <source>
        <dbReference type="PROSITE" id="PS51186"/>
    </source>
</evidence>
<protein>
    <submittedName>
        <fullName evidence="4">GNAT family N-acetyltransferase</fullName>
    </submittedName>
</protein>
<dbReference type="InterPro" id="IPR000182">
    <property type="entry name" value="GNAT_dom"/>
</dbReference>
<dbReference type="Gene3D" id="3.40.630.30">
    <property type="match status" value="1"/>
</dbReference>
<dbReference type="PROSITE" id="PS51186">
    <property type="entry name" value="GNAT"/>
    <property type="match status" value="1"/>
</dbReference>
<keyword evidence="5" id="KW-1185">Reference proteome</keyword>